<dbReference type="CDD" id="cd00336">
    <property type="entry name" value="Ribosomal_L22"/>
    <property type="match status" value="1"/>
</dbReference>
<keyword evidence="2 4" id="KW-0689">Ribosomal protein</keyword>
<keyword evidence="4 6" id="KW-0694">RNA-binding</keyword>
<evidence type="ECO:0000256" key="2">
    <source>
        <dbReference type="ARBA" id="ARBA00022980"/>
    </source>
</evidence>
<proteinExistence type="inferred from homology"/>
<dbReference type="SUPFAM" id="SSF54843">
    <property type="entry name" value="Ribosomal protein L22"/>
    <property type="match status" value="1"/>
</dbReference>
<organism evidence="7 8">
    <name type="scientific">Candidatus Marsarchaeota G2 archaeon OSP_D</name>
    <dbReference type="NCBI Taxonomy" id="1978157"/>
    <lineage>
        <taxon>Archaea</taxon>
        <taxon>Candidatus Marsarchaeota</taxon>
        <taxon>Candidatus Marsarchaeota group 2</taxon>
    </lineage>
</organism>
<evidence type="ECO:0000313" key="8">
    <source>
        <dbReference type="Proteomes" id="UP000240322"/>
    </source>
</evidence>
<dbReference type="Pfam" id="PF00237">
    <property type="entry name" value="Ribosomal_L22"/>
    <property type="match status" value="1"/>
</dbReference>
<dbReference type="Gene3D" id="3.90.470.10">
    <property type="entry name" value="Ribosomal protein L22/L17"/>
    <property type="match status" value="1"/>
</dbReference>
<name>A0A2R6AVX0_9ARCH</name>
<dbReference type="HAMAP" id="MF_01331_A">
    <property type="entry name" value="Ribosomal_uL22_A"/>
    <property type="match status" value="1"/>
</dbReference>
<comment type="function">
    <text evidence="4">The globular domain of the protein is located near the polypeptide exit tunnel on the outside of the subunit, while an extended beta-hairpin is found that lines the wall of the exit tunnel in the center of the 70S ribosome.</text>
</comment>
<dbReference type="Proteomes" id="UP000240322">
    <property type="component" value="Unassembled WGS sequence"/>
</dbReference>
<evidence type="ECO:0000256" key="3">
    <source>
        <dbReference type="ARBA" id="ARBA00023274"/>
    </source>
</evidence>
<comment type="similarity">
    <text evidence="1 4 5">Belongs to the universal ribosomal protein uL22 family.</text>
</comment>
<dbReference type="GO" id="GO:0019843">
    <property type="term" value="F:rRNA binding"/>
    <property type="evidence" value="ECO:0007669"/>
    <property type="project" value="UniProtKB-UniRule"/>
</dbReference>
<keyword evidence="4 6" id="KW-0699">rRNA-binding</keyword>
<dbReference type="PANTHER" id="PTHR11593:SF10">
    <property type="entry name" value="60S RIBOSOMAL PROTEIN L17"/>
    <property type="match status" value="1"/>
</dbReference>
<dbReference type="InterPro" id="IPR036394">
    <property type="entry name" value="Ribosomal_uL22_sf"/>
</dbReference>
<comment type="caution">
    <text evidence="7">The sequence shown here is derived from an EMBL/GenBank/DDBJ whole genome shotgun (WGS) entry which is preliminary data.</text>
</comment>
<dbReference type="InterPro" id="IPR005721">
    <property type="entry name" value="Ribosomal_uL22_euk/arc"/>
</dbReference>
<dbReference type="InterPro" id="IPR001063">
    <property type="entry name" value="Ribosomal_uL22"/>
</dbReference>
<evidence type="ECO:0000256" key="1">
    <source>
        <dbReference type="ARBA" id="ARBA00009451"/>
    </source>
</evidence>
<reference evidence="7 8" key="1">
    <citation type="submission" date="2017-04" db="EMBL/GenBank/DDBJ databases">
        <title>Novel microbial lineages endemic to geothermal iron-oxide mats fill important gaps in the evolutionary history of Archaea.</title>
        <authorList>
            <person name="Jay Z.J."/>
            <person name="Beam J.P."/>
            <person name="Dlakic M."/>
            <person name="Rusch D.B."/>
            <person name="Kozubal M.A."/>
            <person name="Inskeep W.P."/>
        </authorList>
    </citation>
    <scope>NUCLEOTIDE SEQUENCE [LARGE SCALE GENOMIC DNA]</scope>
    <source>
        <strain evidence="7">OSP_D</strain>
    </source>
</reference>
<evidence type="ECO:0000256" key="4">
    <source>
        <dbReference type="HAMAP-Rule" id="MF_01331"/>
    </source>
</evidence>
<dbReference type="GO" id="GO:0022625">
    <property type="term" value="C:cytosolic large ribosomal subunit"/>
    <property type="evidence" value="ECO:0007669"/>
    <property type="project" value="UniProtKB-UniRule"/>
</dbReference>
<dbReference type="GO" id="GO:0002181">
    <property type="term" value="P:cytoplasmic translation"/>
    <property type="evidence" value="ECO:0007669"/>
    <property type="project" value="TreeGrafter"/>
</dbReference>
<dbReference type="PANTHER" id="PTHR11593">
    <property type="entry name" value="60S RIBOSOMAL PROTEIN L17"/>
    <property type="match status" value="1"/>
</dbReference>
<comment type="function">
    <text evidence="4 6">This protein binds specifically to 23S rRNA. It makes multiple contacts with different domains of the 23S rRNA in the assembled 50S subunit and ribosome.</text>
</comment>
<dbReference type="EMBL" id="NEXE01000057">
    <property type="protein sequence ID" value="PSN90524.1"/>
    <property type="molecule type" value="Genomic_DNA"/>
</dbReference>
<sequence length="167" mass="18537">MFHLSRGLLKLTKSGYSIENYDPTTMALASGRDLRVSFKKTVNVCRAIKGMRLEVAKEFLRGVAQEKIPVTFTKYRKKVGHKRSLGGVSGAAGRYPVLSAKAVLKVLENAENNASKKGLDTSRLVVYHAAAQKAGFIPRVYPRAFGRIDIKHRVLTHVEIGLKQIEE</sequence>
<comment type="subunit">
    <text evidence="4 6">Part of the 50S ribosomal subunit.</text>
</comment>
<evidence type="ECO:0000256" key="5">
    <source>
        <dbReference type="RuleBase" id="RU004005"/>
    </source>
</evidence>
<dbReference type="NCBIfam" id="TIGR01038">
    <property type="entry name" value="uL22_arch_euk"/>
    <property type="match status" value="1"/>
</dbReference>
<dbReference type="GO" id="GO:0003735">
    <property type="term" value="F:structural constituent of ribosome"/>
    <property type="evidence" value="ECO:0007669"/>
    <property type="project" value="UniProtKB-UniRule"/>
</dbReference>
<keyword evidence="3 4" id="KW-0687">Ribonucleoprotein</keyword>
<accession>A0A2R6AVX0</accession>
<evidence type="ECO:0000313" key="7">
    <source>
        <dbReference type="EMBL" id="PSN90524.1"/>
    </source>
</evidence>
<protein>
    <recommendedName>
        <fullName evidence="4">Large ribosomal subunit protein uL22</fullName>
    </recommendedName>
</protein>
<gene>
    <name evidence="4" type="primary">rpl22</name>
    <name evidence="7" type="ORF">B9Q03_06685</name>
</gene>
<dbReference type="AlphaFoldDB" id="A0A2R6AVX0"/>
<dbReference type="InterPro" id="IPR057265">
    <property type="entry name" value="Ribosomal_uL22_arc-type"/>
</dbReference>
<dbReference type="NCBIfam" id="NF003260">
    <property type="entry name" value="PRK04223.1"/>
    <property type="match status" value="1"/>
</dbReference>
<evidence type="ECO:0000256" key="6">
    <source>
        <dbReference type="RuleBase" id="RU004007"/>
    </source>
</evidence>